<dbReference type="EMBL" id="AP012057">
    <property type="protein sequence ID" value="BAN01432.1"/>
    <property type="molecule type" value="Genomic_DNA"/>
</dbReference>
<comment type="cofactor">
    <cofactor evidence="1">
        <name>Zn(2+)</name>
        <dbReference type="ChEBI" id="CHEBI:29105"/>
    </cofactor>
</comment>
<keyword evidence="5 8" id="KW-0378">Hydrolase</keyword>
<dbReference type="InterPro" id="IPR032466">
    <property type="entry name" value="Metal_Hydrolase"/>
</dbReference>
<evidence type="ECO:0000256" key="1">
    <source>
        <dbReference type="ARBA" id="ARBA00001947"/>
    </source>
</evidence>
<sequence>MTPAVAIALPKVLLHDHLDGGLRPSTLVELAGEIGWMLPSTDVDELQQIITDAVDSNDLMQYLATFEHTLAVMQQVDAIERVAAEAAVDLAADGVVYAEVRFAPELHQQLGLDLTDVVSAVTAGFRRGELAAADAGNTITVNAILCAMRTEHRSLEIAQLVDRMRDWDDKVVAFDLAGAETGFPPSLHAEALAFARRTQQNITIHASEPPDLELIANALEHGAHRIGHGVRLQADIDFSAGTMGHLARHVLDRQIHLEMAPTCHVHVGAVESIDAHPLVPMLRAGFNVGINTDNRLMSGVMPSSELAVVATAHDLTRAEMCQIAENAAMASFAPIEQRRALVADVIRPAYA</sequence>
<keyword evidence="9" id="KW-1185">Reference proteome</keyword>
<proteinExistence type="inferred from homology"/>
<gene>
    <name evidence="8" type="primary">add</name>
    <name evidence="8" type="ORF">YM304_11180</name>
</gene>
<dbReference type="Pfam" id="PF00962">
    <property type="entry name" value="A_deaminase"/>
    <property type="match status" value="1"/>
</dbReference>
<dbReference type="KEGG" id="aym:YM304_11180"/>
<dbReference type="SUPFAM" id="SSF51556">
    <property type="entry name" value="Metallo-dependent hydrolases"/>
    <property type="match status" value="1"/>
</dbReference>
<dbReference type="Gene3D" id="3.20.20.140">
    <property type="entry name" value="Metal-dependent hydrolases"/>
    <property type="match status" value="1"/>
</dbReference>
<protein>
    <recommendedName>
        <fullName evidence="3">adenosine deaminase</fullName>
        <ecNumber evidence="3">3.5.4.4</ecNumber>
    </recommendedName>
</protein>
<dbReference type="GO" id="GO:0006154">
    <property type="term" value="P:adenosine catabolic process"/>
    <property type="evidence" value="ECO:0007669"/>
    <property type="project" value="TreeGrafter"/>
</dbReference>
<organism evidence="8 9">
    <name type="scientific">Ilumatobacter coccineus (strain NBRC 103263 / KCTC 29153 / YM16-304)</name>
    <dbReference type="NCBI Taxonomy" id="1313172"/>
    <lineage>
        <taxon>Bacteria</taxon>
        <taxon>Bacillati</taxon>
        <taxon>Actinomycetota</taxon>
        <taxon>Acidimicrobiia</taxon>
        <taxon>Acidimicrobiales</taxon>
        <taxon>Ilumatobacteraceae</taxon>
        <taxon>Ilumatobacter</taxon>
    </lineage>
</organism>
<dbReference type="RefSeq" id="WP_015440679.1">
    <property type="nucleotide sequence ID" value="NC_020520.1"/>
</dbReference>
<dbReference type="NCBIfam" id="TIGR01430">
    <property type="entry name" value="aden_deam"/>
    <property type="match status" value="1"/>
</dbReference>
<evidence type="ECO:0000256" key="6">
    <source>
        <dbReference type="ARBA" id="ARBA00022833"/>
    </source>
</evidence>
<dbReference type="InterPro" id="IPR006330">
    <property type="entry name" value="Ado/ade_deaminase"/>
</dbReference>
<dbReference type="InterPro" id="IPR001365">
    <property type="entry name" value="A_deaminase_dom"/>
</dbReference>
<evidence type="ECO:0000313" key="9">
    <source>
        <dbReference type="Proteomes" id="UP000011863"/>
    </source>
</evidence>
<dbReference type="PANTHER" id="PTHR11409">
    <property type="entry name" value="ADENOSINE DEAMINASE"/>
    <property type="match status" value="1"/>
</dbReference>
<dbReference type="Proteomes" id="UP000011863">
    <property type="component" value="Chromosome"/>
</dbReference>
<dbReference type="GO" id="GO:0043103">
    <property type="term" value="P:hypoxanthine salvage"/>
    <property type="evidence" value="ECO:0007669"/>
    <property type="project" value="TreeGrafter"/>
</dbReference>
<evidence type="ECO:0000256" key="4">
    <source>
        <dbReference type="ARBA" id="ARBA00022723"/>
    </source>
</evidence>
<dbReference type="OrthoDB" id="9779574at2"/>
<evidence type="ECO:0000256" key="2">
    <source>
        <dbReference type="ARBA" id="ARBA00006676"/>
    </source>
</evidence>
<dbReference type="AlphaFoldDB" id="A0A6C7E5L4"/>
<evidence type="ECO:0000256" key="3">
    <source>
        <dbReference type="ARBA" id="ARBA00012784"/>
    </source>
</evidence>
<comment type="similarity">
    <text evidence="2">Belongs to the metallo-dependent hydrolases superfamily. Adenosine and AMP deaminases family.</text>
</comment>
<dbReference type="GO" id="GO:0046872">
    <property type="term" value="F:metal ion binding"/>
    <property type="evidence" value="ECO:0007669"/>
    <property type="project" value="UniProtKB-KW"/>
</dbReference>
<name>A0A6C7E5L4_ILUCY</name>
<evidence type="ECO:0000313" key="8">
    <source>
        <dbReference type="EMBL" id="BAN01432.1"/>
    </source>
</evidence>
<reference evidence="8 9" key="1">
    <citation type="journal article" date="2013" name="Int. J. Syst. Evol. Microbiol.">
        <title>Ilumatobacter nonamiense sp. nov. and Ilumatobacter coccineum sp. nov., isolated from seashore sand.</title>
        <authorList>
            <person name="Matsumoto A."/>
            <person name="Kasai H."/>
            <person name="Matsuo Y."/>
            <person name="Shizuri Y."/>
            <person name="Ichikawa N."/>
            <person name="Fujita N."/>
            <person name="Omura S."/>
            <person name="Takahashi Y."/>
        </authorList>
    </citation>
    <scope>NUCLEOTIDE SEQUENCE [LARGE SCALE GENOMIC DNA]</scope>
    <source>
        <strain evidence="9">NBRC 103263 / KCTC 29153 / YM16-304</strain>
    </source>
</reference>
<evidence type="ECO:0000256" key="5">
    <source>
        <dbReference type="ARBA" id="ARBA00022801"/>
    </source>
</evidence>
<keyword evidence="4" id="KW-0479">Metal-binding</keyword>
<accession>A0A6C7E5L4</accession>
<feature type="domain" description="Adenosine deaminase" evidence="7">
    <location>
        <begin position="10"/>
        <end position="346"/>
    </location>
</feature>
<keyword evidence="6" id="KW-0862">Zinc</keyword>
<dbReference type="GO" id="GO:0046103">
    <property type="term" value="P:inosine biosynthetic process"/>
    <property type="evidence" value="ECO:0007669"/>
    <property type="project" value="TreeGrafter"/>
</dbReference>
<evidence type="ECO:0000259" key="7">
    <source>
        <dbReference type="Pfam" id="PF00962"/>
    </source>
</evidence>
<dbReference type="GO" id="GO:0004000">
    <property type="term" value="F:adenosine deaminase activity"/>
    <property type="evidence" value="ECO:0007669"/>
    <property type="project" value="TreeGrafter"/>
</dbReference>
<dbReference type="EC" id="3.5.4.4" evidence="3"/>
<dbReference type="PANTHER" id="PTHR11409:SF43">
    <property type="entry name" value="ADENOSINE DEAMINASE"/>
    <property type="match status" value="1"/>
</dbReference>
<dbReference type="NCBIfam" id="NF006847">
    <property type="entry name" value="PRK09358.1-2"/>
    <property type="match status" value="1"/>
</dbReference>
<dbReference type="GO" id="GO:0005829">
    <property type="term" value="C:cytosol"/>
    <property type="evidence" value="ECO:0007669"/>
    <property type="project" value="TreeGrafter"/>
</dbReference>